<gene>
    <name evidence="1" type="ORF">BKP64_03185</name>
</gene>
<name>A0A1D9GI31_9GAMM</name>
<sequence length="82" mass="8419">MGTFLLVLFIVVLLVAGMSIGVIFGRKPISGTCGGIGALGINSSCDICGGNTQKCEEENQRTAEAGKQSGALAYDASNVEKH</sequence>
<dbReference type="Proteomes" id="UP000177445">
    <property type="component" value="Chromosome"/>
</dbReference>
<dbReference type="RefSeq" id="WP_070965943.1">
    <property type="nucleotide sequence ID" value="NZ_CP017715.1"/>
</dbReference>
<evidence type="ECO:0000313" key="2">
    <source>
        <dbReference type="Proteomes" id="UP000177445"/>
    </source>
</evidence>
<dbReference type="OrthoDB" id="5296227at2"/>
<dbReference type="EMBL" id="CP017715">
    <property type="protein sequence ID" value="AOY87269.1"/>
    <property type="molecule type" value="Genomic_DNA"/>
</dbReference>
<dbReference type="InterPro" id="IPR007495">
    <property type="entry name" value="NqrM"/>
</dbReference>
<evidence type="ECO:0000313" key="1">
    <source>
        <dbReference type="EMBL" id="AOY87269.1"/>
    </source>
</evidence>
<protein>
    <submittedName>
        <fullName evidence="1">ApbE family protein</fullName>
    </submittedName>
</protein>
<dbReference type="PANTHER" id="PTHR40691">
    <property type="entry name" value="(NA+)-NQR MATURATION NQRM"/>
    <property type="match status" value="1"/>
</dbReference>
<dbReference type="STRING" id="1874317.BKP64_03185"/>
<dbReference type="Pfam" id="PF04400">
    <property type="entry name" value="NqrM"/>
    <property type="match status" value="1"/>
</dbReference>
<organism evidence="1 2">
    <name type="scientific">Marinobacter salinus</name>
    <dbReference type="NCBI Taxonomy" id="1874317"/>
    <lineage>
        <taxon>Bacteria</taxon>
        <taxon>Pseudomonadati</taxon>
        <taxon>Pseudomonadota</taxon>
        <taxon>Gammaproteobacteria</taxon>
        <taxon>Pseudomonadales</taxon>
        <taxon>Marinobacteraceae</taxon>
        <taxon>Marinobacter</taxon>
    </lineage>
</organism>
<dbReference type="KEGG" id="msq:BKP64_03185"/>
<proteinExistence type="predicted"/>
<dbReference type="AlphaFoldDB" id="A0A1D9GI31"/>
<accession>A0A1D9GI31</accession>
<reference evidence="1 2" key="1">
    <citation type="submission" date="2016-10" db="EMBL/GenBank/DDBJ databases">
        <title>Marinobacter salinus sp. nov., a moderately halophilic bacterium isolated from a tidal flat environment.</title>
        <authorList>
            <person name="Park S.-J."/>
        </authorList>
    </citation>
    <scope>NUCLEOTIDE SEQUENCE [LARGE SCALE GENOMIC DNA]</scope>
    <source>
        <strain evidence="1 2">Hb8</strain>
    </source>
</reference>
<keyword evidence="2" id="KW-1185">Reference proteome</keyword>
<dbReference type="PANTHER" id="PTHR40691:SF3">
    <property type="entry name" value="(NA+)-NQR MATURATION NQRM"/>
    <property type="match status" value="1"/>
</dbReference>